<comment type="caution">
    <text evidence="2">The sequence shown here is derived from an EMBL/GenBank/DDBJ whole genome shotgun (WGS) entry which is preliminary data.</text>
</comment>
<keyword evidence="1" id="KW-0812">Transmembrane</keyword>
<reference evidence="2 3" key="1">
    <citation type="submission" date="2016-08" db="EMBL/GenBank/DDBJ databases">
        <title>Novel Firmicute Genomes.</title>
        <authorList>
            <person name="Poppleton D.I."/>
            <person name="Gribaldo S."/>
        </authorList>
    </citation>
    <scope>NUCLEOTIDE SEQUENCE [LARGE SCALE GENOMIC DNA]</scope>
    <source>
        <strain evidence="2 3">RAOx-1</strain>
    </source>
</reference>
<keyword evidence="1" id="KW-0472">Membrane</keyword>
<dbReference type="Proteomes" id="UP000284219">
    <property type="component" value="Unassembled WGS sequence"/>
</dbReference>
<dbReference type="EMBL" id="MCHY01000008">
    <property type="protein sequence ID" value="RKD24348.1"/>
    <property type="molecule type" value="Genomic_DNA"/>
</dbReference>
<proteinExistence type="predicted"/>
<evidence type="ECO:0000313" key="3">
    <source>
        <dbReference type="Proteomes" id="UP000284219"/>
    </source>
</evidence>
<protein>
    <submittedName>
        <fullName evidence="2">Uncharacterized protein</fullName>
    </submittedName>
</protein>
<feature type="transmembrane region" description="Helical" evidence="1">
    <location>
        <begin position="96"/>
        <end position="125"/>
    </location>
</feature>
<accession>A0A419SKB7</accession>
<evidence type="ECO:0000256" key="1">
    <source>
        <dbReference type="SAM" id="Phobius"/>
    </source>
</evidence>
<gene>
    <name evidence="2" type="ORF">BEP19_08105</name>
</gene>
<evidence type="ECO:0000313" key="2">
    <source>
        <dbReference type="EMBL" id="RKD24348.1"/>
    </source>
</evidence>
<dbReference type="RefSeq" id="WP_120189644.1">
    <property type="nucleotide sequence ID" value="NZ_MCHY01000008.1"/>
</dbReference>
<feature type="transmembrane region" description="Helical" evidence="1">
    <location>
        <begin position="25"/>
        <end position="42"/>
    </location>
</feature>
<name>A0A419SKB7_9BACL</name>
<feature type="transmembrane region" description="Helical" evidence="1">
    <location>
        <begin position="63"/>
        <end position="84"/>
    </location>
</feature>
<sequence>MAILVICSILLFRLALVEGIYHPIFFYPIVILIIGAAVYRVIREEEFELRFYERWKKAREQGYWTNVIREGVKSFVKLGCLVGFGQFFGNGLSPRVIVSSISGLALVFIILFLGALSYGIGLISWHENNKRFDRIEDRISNSV</sequence>
<keyword evidence="1" id="KW-1133">Transmembrane helix</keyword>
<keyword evidence="3" id="KW-1185">Reference proteome</keyword>
<organism evidence="2 3">
    <name type="scientific">Ammoniphilus oxalaticus</name>
    <dbReference type="NCBI Taxonomy" id="66863"/>
    <lineage>
        <taxon>Bacteria</taxon>
        <taxon>Bacillati</taxon>
        <taxon>Bacillota</taxon>
        <taxon>Bacilli</taxon>
        <taxon>Bacillales</taxon>
        <taxon>Paenibacillaceae</taxon>
        <taxon>Aneurinibacillus group</taxon>
        <taxon>Ammoniphilus</taxon>
    </lineage>
</organism>
<dbReference type="AlphaFoldDB" id="A0A419SKB7"/>